<dbReference type="EMBL" id="JBBNAF010000007">
    <property type="protein sequence ID" value="KAK9129069.1"/>
    <property type="molecule type" value="Genomic_DNA"/>
</dbReference>
<comment type="caution">
    <text evidence="1">The sequence shown here is derived from an EMBL/GenBank/DDBJ whole genome shotgun (WGS) entry which is preliminary data.</text>
</comment>
<protein>
    <submittedName>
        <fullName evidence="1">Uncharacterized protein</fullName>
    </submittedName>
</protein>
<dbReference type="AlphaFoldDB" id="A0AAP0P3S6"/>
<dbReference type="Proteomes" id="UP001420932">
    <property type="component" value="Unassembled WGS sequence"/>
</dbReference>
<organism evidence="1 2">
    <name type="scientific">Stephania yunnanensis</name>
    <dbReference type="NCBI Taxonomy" id="152371"/>
    <lineage>
        <taxon>Eukaryota</taxon>
        <taxon>Viridiplantae</taxon>
        <taxon>Streptophyta</taxon>
        <taxon>Embryophyta</taxon>
        <taxon>Tracheophyta</taxon>
        <taxon>Spermatophyta</taxon>
        <taxon>Magnoliopsida</taxon>
        <taxon>Ranunculales</taxon>
        <taxon>Menispermaceae</taxon>
        <taxon>Menispermoideae</taxon>
        <taxon>Cissampelideae</taxon>
        <taxon>Stephania</taxon>
    </lineage>
</organism>
<accession>A0AAP0P3S6</accession>
<evidence type="ECO:0000313" key="2">
    <source>
        <dbReference type="Proteomes" id="UP001420932"/>
    </source>
</evidence>
<proteinExistence type="predicted"/>
<sequence>MKMLIMRGNSLSQNTNKDVPRVACRHGIEIAVGGADSAVARYRPVGCAISTKSRRRGGEPRTSCRGKAS</sequence>
<evidence type="ECO:0000313" key="1">
    <source>
        <dbReference type="EMBL" id="KAK9129069.1"/>
    </source>
</evidence>
<name>A0AAP0P3S6_9MAGN</name>
<reference evidence="1 2" key="1">
    <citation type="submission" date="2024-01" db="EMBL/GenBank/DDBJ databases">
        <title>Genome assemblies of Stephania.</title>
        <authorList>
            <person name="Yang L."/>
        </authorList>
    </citation>
    <scope>NUCLEOTIDE SEQUENCE [LARGE SCALE GENOMIC DNA]</scope>
    <source>
        <strain evidence="1">YNDBR</strain>
        <tissue evidence="1">Leaf</tissue>
    </source>
</reference>
<keyword evidence="2" id="KW-1185">Reference proteome</keyword>
<gene>
    <name evidence="1" type="ORF">Syun_017866</name>
</gene>